<dbReference type="GeneID" id="37108941"/>
<keyword evidence="2" id="KW-1185">Reference proteome</keyword>
<dbReference type="EMBL" id="MSFK01000010">
    <property type="protein sequence ID" value="PWY90570.1"/>
    <property type="molecule type" value="Genomic_DNA"/>
</dbReference>
<gene>
    <name evidence="1" type="ORF">BO94DRAFT_30721</name>
</gene>
<sequence length="152" mass="16534">MGCKMATTNGIGQTLSAGGLDPKRARINGARKPVSTSPTSLGLVLPSYCSSSPPFTVQFSRFCMVYFVFIPTMSRSDYSVPVLRLVVVRIDRHVERLPSGRSATPTQQGMLSAVSLFGGVQNKLSPLRRGGIRGSPDRRWMGMVGRILCDRN</sequence>
<protein>
    <submittedName>
        <fullName evidence="1">Uncharacterized protein</fullName>
    </submittedName>
</protein>
<reference evidence="1 2" key="1">
    <citation type="submission" date="2016-12" db="EMBL/GenBank/DDBJ databases">
        <title>The genomes of Aspergillus section Nigri reveals drivers in fungal speciation.</title>
        <authorList>
            <consortium name="DOE Joint Genome Institute"/>
            <person name="Vesth T.C."/>
            <person name="Nybo J."/>
            <person name="Theobald S."/>
            <person name="Brandl J."/>
            <person name="Frisvad J.C."/>
            <person name="Nielsen K.F."/>
            <person name="Lyhne E.K."/>
            <person name="Kogle M.E."/>
            <person name="Kuo A."/>
            <person name="Riley R."/>
            <person name="Clum A."/>
            <person name="Nolan M."/>
            <person name="Lipzen A."/>
            <person name="Salamov A."/>
            <person name="Henrissat B."/>
            <person name="Wiebenga A."/>
            <person name="De Vries R.P."/>
            <person name="Grigoriev I.V."/>
            <person name="Mortensen U.H."/>
            <person name="Andersen M.R."/>
            <person name="Baker S.E."/>
        </authorList>
    </citation>
    <scope>NUCLEOTIDE SEQUENCE [LARGE SCALE GENOMIC DNA]</scope>
    <source>
        <strain evidence="1 2">CBS 115572</strain>
    </source>
</reference>
<evidence type="ECO:0000313" key="2">
    <source>
        <dbReference type="Proteomes" id="UP000246702"/>
    </source>
</evidence>
<dbReference type="AlphaFoldDB" id="A0A317X1Z9"/>
<organism evidence="1 2">
    <name type="scientific">Aspergillus sclerotioniger CBS 115572</name>
    <dbReference type="NCBI Taxonomy" id="1450535"/>
    <lineage>
        <taxon>Eukaryota</taxon>
        <taxon>Fungi</taxon>
        <taxon>Dikarya</taxon>
        <taxon>Ascomycota</taxon>
        <taxon>Pezizomycotina</taxon>
        <taxon>Eurotiomycetes</taxon>
        <taxon>Eurotiomycetidae</taxon>
        <taxon>Eurotiales</taxon>
        <taxon>Aspergillaceae</taxon>
        <taxon>Aspergillus</taxon>
        <taxon>Aspergillus subgen. Circumdati</taxon>
    </lineage>
</organism>
<dbReference type="RefSeq" id="XP_025468948.1">
    <property type="nucleotide sequence ID" value="XM_025606798.1"/>
</dbReference>
<name>A0A317X1Z9_9EURO</name>
<dbReference type="Proteomes" id="UP000246702">
    <property type="component" value="Unassembled WGS sequence"/>
</dbReference>
<comment type="caution">
    <text evidence="1">The sequence shown here is derived from an EMBL/GenBank/DDBJ whole genome shotgun (WGS) entry which is preliminary data.</text>
</comment>
<proteinExistence type="predicted"/>
<accession>A0A317X1Z9</accession>
<evidence type="ECO:0000313" key="1">
    <source>
        <dbReference type="EMBL" id="PWY90570.1"/>
    </source>
</evidence>